<evidence type="ECO:0000313" key="1">
    <source>
        <dbReference type="EMBL" id="RXG86355.1"/>
    </source>
</evidence>
<comment type="caution">
    <text evidence="1">The sequence shown here is derived from an EMBL/GenBank/DDBJ whole genome shotgun (WGS) entry which is preliminary data.</text>
</comment>
<sequence>MNSAAKFLCDAGNRPNLRKVRRKWVQDKSMLNEGNERREIKAVATTMLSDPLELLAEDFKEALLRHYSIGQRKAAVSISKTTSDCPLLPVLLEDGQRLHLTVTRARS</sequence>
<dbReference type="EMBL" id="RDRA01000036">
    <property type="protein sequence ID" value="RXG86355.1"/>
    <property type="molecule type" value="Genomic_DNA"/>
</dbReference>
<evidence type="ECO:0000313" key="2">
    <source>
        <dbReference type="Proteomes" id="UP000289946"/>
    </source>
</evidence>
<organism evidence="1 2">
    <name type="scientific">Bradyrhizobium zhanjiangense</name>
    <dbReference type="NCBI Taxonomy" id="1325107"/>
    <lineage>
        <taxon>Bacteria</taxon>
        <taxon>Pseudomonadati</taxon>
        <taxon>Pseudomonadota</taxon>
        <taxon>Alphaproteobacteria</taxon>
        <taxon>Hyphomicrobiales</taxon>
        <taxon>Nitrobacteraceae</taxon>
        <taxon>Bradyrhizobium</taxon>
    </lineage>
</organism>
<reference evidence="1 2" key="1">
    <citation type="submission" date="2018-10" db="EMBL/GenBank/DDBJ databases">
        <title>Bradyrhizobium sp. nov., isolated from effective nodules of peanut in China.</title>
        <authorList>
            <person name="Li Y."/>
        </authorList>
    </citation>
    <scope>NUCLEOTIDE SEQUENCE [LARGE SCALE GENOMIC DNA]</scope>
    <source>
        <strain evidence="1 2">CCBAU 51781</strain>
    </source>
</reference>
<keyword evidence="2" id="KW-1185">Reference proteome</keyword>
<gene>
    <name evidence="1" type="ORF">EAS62_37480</name>
</gene>
<accession>A0ABY0DAC8</accession>
<dbReference type="Proteomes" id="UP000289946">
    <property type="component" value="Unassembled WGS sequence"/>
</dbReference>
<name>A0ABY0DAC8_9BRAD</name>
<proteinExistence type="predicted"/>
<protein>
    <submittedName>
        <fullName evidence="1">Uncharacterized protein</fullName>
    </submittedName>
</protein>